<dbReference type="Proteomes" id="UP000557230">
    <property type="component" value="Unassembled WGS sequence"/>
</dbReference>
<dbReference type="Pfam" id="PF00429">
    <property type="entry name" value="TLV_coat"/>
    <property type="match status" value="1"/>
</dbReference>
<dbReference type="PANTHER" id="PTHR10424">
    <property type="entry name" value="VIRAL ENVELOPE PROTEIN"/>
    <property type="match status" value="1"/>
</dbReference>
<dbReference type="Gene3D" id="1.10.287.210">
    <property type="match status" value="1"/>
</dbReference>
<feature type="non-terminal residue" evidence="2">
    <location>
        <position position="1"/>
    </location>
</feature>
<dbReference type="SUPFAM" id="SSF58069">
    <property type="entry name" value="Virus ectodomain"/>
    <property type="match status" value="1"/>
</dbReference>
<protein>
    <submittedName>
        <fullName evidence="2">ERVV2 protein</fullName>
    </submittedName>
</protein>
<reference evidence="2 3" key="1">
    <citation type="submission" date="2019-09" db="EMBL/GenBank/DDBJ databases">
        <title>Bird 10,000 Genomes (B10K) Project - Family phase.</title>
        <authorList>
            <person name="Zhang G."/>
        </authorList>
    </citation>
    <scope>NUCLEOTIDE SEQUENCE [LARGE SCALE GENOMIC DNA]</scope>
    <source>
        <strain evidence="2">B10K-DU-001-78</strain>
        <tissue evidence="2">Muscle</tissue>
    </source>
</reference>
<evidence type="ECO:0000256" key="1">
    <source>
        <dbReference type="ARBA" id="ARBA00023157"/>
    </source>
</evidence>
<dbReference type="InterPro" id="IPR018154">
    <property type="entry name" value="TLV/ENV_coat_polyprotein"/>
</dbReference>
<proteinExistence type="predicted"/>
<dbReference type="EMBL" id="VXBD01027707">
    <property type="protein sequence ID" value="NXN20321.1"/>
    <property type="molecule type" value="Genomic_DNA"/>
</dbReference>
<accession>A0A7L1H458</accession>
<comment type="caution">
    <text evidence="2">The sequence shown here is derived from an EMBL/GenBank/DDBJ whole genome shotgun (WGS) entry which is preliminary data.</text>
</comment>
<dbReference type="OrthoDB" id="8949317at2759"/>
<evidence type="ECO:0000313" key="3">
    <source>
        <dbReference type="Proteomes" id="UP000557230"/>
    </source>
</evidence>
<keyword evidence="3" id="KW-1185">Reference proteome</keyword>
<keyword evidence="1" id="KW-1015">Disulfide bond</keyword>
<name>A0A7L1H458_9PICI</name>
<dbReference type="PANTHER" id="PTHR10424:SF73">
    <property type="entry name" value="ENDOGENOUS RETROVIRUS GROUP FC1 ENV POLYPROTEIN-RELATED"/>
    <property type="match status" value="1"/>
</dbReference>
<feature type="non-terminal residue" evidence="2">
    <location>
        <position position="95"/>
    </location>
</feature>
<sequence>TAFHSFARWFLPWLGVSELEKAIINISAVIEKIENRTIDMIKAQQIEIKSLAQVVQQNRMALDLLLASQGGVCTVINTSCCMYVDLSGRIATDLD</sequence>
<evidence type="ECO:0000313" key="2">
    <source>
        <dbReference type="EMBL" id="NXN20321.1"/>
    </source>
</evidence>
<dbReference type="AlphaFoldDB" id="A0A7L1H458"/>
<gene>
    <name evidence="2" type="primary">Ervv2_1</name>
    <name evidence="2" type="ORF">INDMAC_R15073</name>
</gene>
<organism evidence="2 3">
    <name type="scientific">Indicator maculatus</name>
    <name type="common">spotted honeyguide</name>
    <dbReference type="NCBI Taxonomy" id="545262"/>
    <lineage>
        <taxon>Eukaryota</taxon>
        <taxon>Metazoa</taxon>
        <taxon>Chordata</taxon>
        <taxon>Craniata</taxon>
        <taxon>Vertebrata</taxon>
        <taxon>Euteleostomi</taxon>
        <taxon>Archelosauria</taxon>
        <taxon>Archosauria</taxon>
        <taxon>Dinosauria</taxon>
        <taxon>Saurischia</taxon>
        <taxon>Theropoda</taxon>
        <taxon>Coelurosauria</taxon>
        <taxon>Aves</taxon>
        <taxon>Neognathae</taxon>
        <taxon>Neoaves</taxon>
        <taxon>Telluraves</taxon>
        <taxon>Coraciimorphae</taxon>
        <taxon>Piciformes</taxon>
        <taxon>Indicatoridae</taxon>
        <taxon>Indicator</taxon>
    </lineage>
</organism>